<dbReference type="InterPro" id="IPR038726">
    <property type="entry name" value="PDDEXK_AddAB-type"/>
</dbReference>
<name>A0A6C0K7H0_9ZZZZ</name>
<accession>A0A6C0K7H0</accession>
<reference evidence="2" key="1">
    <citation type="journal article" date="2020" name="Nature">
        <title>Giant virus diversity and host interactions through global metagenomics.</title>
        <authorList>
            <person name="Schulz F."/>
            <person name="Roux S."/>
            <person name="Paez-Espino D."/>
            <person name="Jungbluth S."/>
            <person name="Walsh D.A."/>
            <person name="Denef V.J."/>
            <person name="McMahon K.D."/>
            <person name="Konstantinidis K.T."/>
            <person name="Eloe-Fadrosh E.A."/>
            <person name="Kyrpides N.C."/>
            <person name="Woyke T."/>
        </authorList>
    </citation>
    <scope>NUCLEOTIDE SEQUENCE</scope>
    <source>
        <strain evidence="2">GVMAG-S-1101172-89</strain>
    </source>
</reference>
<dbReference type="SUPFAM" id="SSF52980">
    <property type="entry name" value="Restriction endonuclease-like"/>
    <property type="match status" value="1"/>
</dbReference>
<dbReference type="InterPro" id="IPR011604">
    <property type="entry name" value="PDDEXK-like_dom_sf"/>
</dbReference>
<evidence type="ECO:0000259" key="1">
    <source>
        <dbReference type="Pfam" id="PF12705"/>
    </source>
</evidence>
<feature type="domain" description="PD-(D/E)XK endonuclease-like" evidence="1">
    <location>
        <begin position="73"/>
        <end position="222"/>
    </location>
</feature>
<organism evidence="2">
    <name type="scientific">viral metagenome</name>
    <dbReference type="NCBI Taxonomy" id="1070528"/>
    <lineage>
        <taxon>unclassified sequences</taxon>
        <taxon>metagenomes</taxon>
        <taxon>organismal metagenomes</taxon>
    </lineage>
</organism>
<dbReference type="InterPro" id="IPR011335">
    <property type="entry name" value="Restrct_endonuc-II-like"/>
</dbReference>
<dbReference type="Gene3D" id="3.90.320.10">
    <property type="match status" value="1"/>
</dbReference>
<proteinExistence type="predicted"/>
<dbReference type="AlphaFoldDB" id="A0A6C0K7H0"/>
<dbReference type="EMBL" id="MN740809">
    <property type="protein sequence ID" value="QHU12760.1"/>
    <property type="molecule type" value="Genomic_DNA"/>
</dbReference>
<protein>
    <recommendedName>
        <fullName evidence="1">PD-(D/E)XK endonuclease-like domain-containing protein</fullName>
    </recommendedName>
</protein>
<dbReference type="Pfam" id="PF12705">
    <property type="entry name" value="PDDEXK_1"/>
    <property type="match status" value="1"/>
</dbReference>
<evidence type="ECO:0000313" key="2">
    <source>
        <dbReference type="EMBL" id="QHU12760.1"/>
    </source>
</evidence>
<sequence>MPQAWQKLSFQNKHPRDDSILFDEPTHVYTVNGTSKGWISCTKFIHNVFPHFDADAIIAKMMASSKWPNNKYFGKTAKQIKDEWDANARAASSQGTAMHLGIEQFFHSHPELVEPNVLLTKEWKFFQNFWRDVGSDLVPYRSEWEVWSEEYKLAGSIDMVFYRKSDDSYVIYDWKRSKEIKMDNPWENGHEPVEHLPNSNYWHYTLQLNTYRWFLETYYGLRISDMCIVIFHPDNTNYQLFRLNQMDEEIQDMLAARKAAIKN</sequence>